<keyword evidence="2" id="KW-1185">Reference proteome</keyword>
<evidence type="ECO:0008006" key="3">
    <source>
        <dbReference type="Google" id="ProtNLM"/>
    </source>
</evidence>
<comment type="caution">
    <text evidence="1">The sequence shown here is derived from an EMBL/GenBank/DDBJ whole genome shotgun (WGS) entry which is preliminary data.</text>
</comment>
<proteinExistence type="predicted"/>
<reference evidence="2" key="1">
    <citation type="journal article" date="2019" name="Int. J. Syst. Evol. Microbiol.">
        <title>The Global Catalogue of Microorganisms (GCM) 10K type strain sequencing project: providing services to taxonomists for standard genome sequencing and annotation.</title>
        <authorList>
            <consortium name="The Broad Institute Genomics Platform"/>
            <consortium name="The Broad Institute Genome Sequencing Center for Infectious Disease"/>
            <person name="Wu L."/>
            <person name="Ma J."/>
        </authorList>
    </citation>
    <scope>NUCLEOTIDE SEQUENCE [LARGE SCALE GENOMIC DNA]</scope>
    <source>
        <strain evidence="2">JCM 18304</strain>
    </source>
</reference>
<gene>
    <name evidence="1" type="ORF">GCM10023322_53180</name>
</gene>
<evidence type="ECO:0000313" key="1">
    <source>
        <dbReference type="EMBL" id="GAA5192807.1"/>
    </source>
</evidence>
<dbReference type="Proteomes" id="UP001501570">
    <property type="component" value="Unassembled WGS sequence"/>
</dbReference>
<organism evidence="1 2">
    <name type="scientific">Rugosimonospora acidiphila</name>
    <dbReference type="NCBI Taxonomy" id="556531"/>
    <lineage>
        <taxon>Bacteria</taxon>
        <taxon>Bacillati</taxon>
        <taxon>Actinomycetota</taxon>
        <taxon>Actinomycetes</taxon>
        <taxon>Micromonosporales</taxon>
        <taxon>Micromonosporaceae</taxon>
        <taxon>Rugosimonospora</taxon>
    </lineage>
</organism>
<sequence>MQDPGPPIAYLALRGGTPVYDRAGNRVGTMEHVLADERSDIFHGLIIDAAPPLPRHAFADADQIAELHEQAVLLSVEGGELHALNERTGAGEASIEEGKLRARLEEAREWVGRHH</sequence>
<name>A0ABP9S8N1_9ACTN</name>
<dbReference type="EMBL" id="BAABJQ010000018">
    <property type="protein sequence ID" value="GAA5192807.1"/>
    <property type="molecule type" value="Genomic_DNA"/>
</dbReference>
<dbReference type="RefSeq" id="WP_345634062.1">
    <property type="nucleotide sequence ID" value="NZ_BAABJQ010000018.1"/>
</dbReference>
<protein>
    <recommendedName>
        <fullName evidence="3">DUF2171 domain-containing protein</fullName>
    </recommendedName>
</protein>
<evidence type="ECO:0000313" key="2">
    <source>
        <dbReference type="Proteomes" id="UP001501570"/>
    </source>
</evidence>
<accession>A0ABP9S8N1</accession>